<organism evidence="1">
    <name type="scientific">marine metagenome</name>
    <dbReference type="NCBI Taxonomy" id="408172"/>
    <lineage>
        <taxon>unclassified sequences</taxon>
        <taxon>metagenomes</taxon>
        <taxon>ecological metagenomes</taxon>
    </lineage>
</organism>
<proteinExistence type="predicted"/>
<name>A0A382YMQ0_9ZZZZ</name>
<dbReference type="AlphaFoldDB" id="A0A382YMQ0"/>
<accession>A0A382YMQ0</accession>
<gene>
    <name evidence="1" type="ORF">METZ01_LOCUS436642</name>
</gene>
<dbReference type="EMBL" id="UINC01176590">
    <property type="protein sequence ID" value="SVD83788.1"/>
    <property type="molecule type" value="Genomic_DNA"/>
</dbReference>
<sequence length="35" mass="3894">MVLKPSGQDYQIIAVFSIIDFAISSPLIQLQNTLE</sequence>
<reference evidence="1" key="1">
    <citation type="submission" date="2018-05" db="EMBL/GenBank/DDBJ databases">
        <authorList>
            <person name="Lanie J.A."/>
            <person name="Ng W.-L."/>
            <person name="Kazmierczak K.M."/>
            <person name="Andrzejewski T.M."/>
            <person name="Davidsen T.M."/>
            <person name="Wayne K.J."/>
            <person name="Tettelin H."/>
            <person name="Glass J.I."/>
            <person name="Rusch D."/>
            <person name="Podicherti R."/>
            <person name="Tsui H.-C.T."/>
            <person name="Winkler M.E."/>
        </authorList>
    </citation>
    <scope>NUCLEOTIDE SEQUENCE</scope>
</reference>
<evidence type="ECO:0000313" key="1">
    <source>
        <dbReference type="EMBL" id="SVD83788.1"/>
    </source>
</evidence>
<protein>
    <submittedName>
        <fullName evidence="1">Uncharacterized protein</fullName>
    </submittedName>
</protein>